<evidence type="ECO:0000256" key="1">
    <source>
        <dbReference type="ARBA" id="ARBA00023015"/>
    </source>
</evidence>
<dbReference type="InterPro" id="IPR003035">
    <property type="entry name" value="RWP-RK_dom"/>
</dbReference>
<dbReference type="PROSITE" id="PS51519">
    <property type="entry name" value="RWP_RK"/>
    <property type="match status" value="1"/>
</dbReference>
<keyword evidence="2" id="KW-0238">DNA-binding</keyword>
<feature type="domain" description="RWP-RK" evidence="6">
    <location>
        <begin position="11"/>
        <end position="96"/>
    </location>
</feature>
<dbReference type="PaxDb" id="55529-EKX44893"/>
<gene>
    <name evidence="7" type="ORF">GUITHDRAFT_109312</name>
</gene>
<dbReference type="Pfam" id="PF02042">
    <property type="entry name" value="RWP-RK"/>
    <property type="match status" value="1"/>
</dbReference>
<dbReference type="AlphaFoldDB" id="L1J8L8"/>
<dbReference type="GO" id="GO:0003677">
    <property type="term" value="F:DNA binding"/>
    <property type="evidence" value="ECO:0007669"/>
    <property type="project" value="UniProtKB-KW"/>
</dbReference>
<keyword evidence="9" id="KW-1185">Reference proteome</keyword>
<keyword evidence="3" id="KW-0804">Transcription</keyword>
<reference evidence="9" key="2">
    <citation type="submission" date="2012-11" db="EMBL/GenBank/DDBJ databases">
        <authorList>
            <person name="Kuo A."/>
            <person name="Curtis B.A."/>
            <person name="Tanifuji G."/>
            <person name="Burki F."/>
            <person name="Gruber A."/>
            <person name="Irimia M."/>
            <person name="Maruyama S."/>
            <person name="Arias M.C."/>
            <person name="Ball S.G."/>
            <person name="Gile G.H."/>
            <person name="Hirakawa Y."/>
            <person name="Hopkins J.F."/>
            <person name="Rensing S.A."/>
            <person name="Schmutz J."/>
            <person name="Symeonidi A."/>
            <person name="Elias M."/>
            <person name="Eveleigh R.J."/>
            <person name="Herman E.K."/>
            <person name="Klute M.J."/>
            <person name="Nakayama T."/>
            <person name="Obornik M."/>
            <person name="Reyes-Prieto A."/>
            <person name="Armbrust E.V."/>
            <person name="Aves S.J."/>
            <person name="Beiko R.G."/>
            <person name="Coutinho P."/>
            <person name="Dacks J.B."/>
            <person name="Durnford D.G."/>
            <person name="Fast N.M."/>
            <person name="Green B.R."/>
            <person name="Grisdale C."/>
            <person name="Hempe F."/>
            <person name="Henrissat B."/>
            <person name="Hoppner M.P."/>
            <person name="Ishida K.-I."/>
            <person name="Kim E."/>
            <person name="Koreny L."/>
            <person name="Kroth P.G."/>
            <person name="Liu Y."/>
            <person name="Malik S.-B."/>
            <person name="Maier U.G."/>
            <person name="McRose D."/>
            <person name="Mock T."/>
            <person name="Neilson J.A."/>
            <person name="Onodera N.T."/>
            <person name="Poole A.M."/>
            <person name="Pritham E.J."/>
            <person name="Richards T.A."/>
            <person name="Rocap G."/>
            <person name="Roy S.W."/>
            <person name="Sarai C."/>
            <person name="Schaack S."/>
            <person name="Shirato S."/>
            <person name="Slamovits C.H."/>
            <person name="Spencer D.F."/>
            <person name="Suzuki S."/>
            <person name="Worden A.Z."/>
            <person name="Zauner S."/>
            <person name="Barry K."/>
            <person name="Bell C."/>
            <person name="Bharti A.K."/>
            <person name="Crow J.A."/>
            <person name="Grimwood J."/>
            <person name="Kramer R."/>
            <person name="Lindquist E."/>
            <person name="Lucas S."/>
            <person name="Salamov A."/>
            <person name="McFadden G.I."/>
            <person name="Lane C.E."/>
            <person name="Keeling P.J."/>
            <person name="Gray M.W."/>
            <person name="Grigoriev I.V."/>
            <person name="Archibald J.M."/>
        </authorList>
    </citation>
    <scope>NUCLEOTIDE SEQUENCE</scope>
    <source>
        <strain evidence="9">CCMP2712</strain>
    </source>
</reference>
<evidence type="ECO:0000313" key="8">
    <source>
        <dbReference type="EnsemblProtists" id="EKX44893"/>
    </source>
</evidence>
<dbReference type="EnsemblProtists" id="EKX44893">
    <property type="protein sequence ID" value="EKX44893"/>
    <property type="gene ID" value="GUITHDRAFT_109312"/>
</dbReference>
<evidence type="ECO:0000256" key="4">
    <source>
        <dbReference type="ARBA" id="ARBA00023242"/>
    </source>
</evidence>
<organism evidence="7">
    <name type="scientific">Guillardia theta (strain CCMP2712)</name>
    <name type="common">Cryptophyte</name>
    <dbReference type="NCBI Taxonomy" id="905079"/>
    <lineage>
        <taxon>Eukaryota</taxon>
        <taxon>Cryptophyceae</taxon>
        <taxon>Pyrenomonadales</taxon>
        <taxon>Geminigeraceae</taxon>
        <taxon>Guillardia</taxon>
    </lineage>
</organism>
<keyword evidence="1" id="KW-0805">Transcription regulation</keyword>
<feature type="compositionally biased region" description="Basic and acidic residues" evidence="5">
    <location>
        <begin position="70"/>
        <end position="80"/>
    </location>
</feature>
<evidence type="ECO:0000313" key="7">
    <source>
        <dbReference type="EMBL" id="EKX44893.1"/>
    </source>
</evidence>
<dbReference type="EMBL" id="JH993002">
    <property type="protein sequence ID" value="EKX44893.1"/>
    <property type="molecule type" value="Genomic_DNA"/>
</dbReference>
<dbReference type="Proteomes" id="UP000011087">
    <property type="component" value="Unassembled WGS sequence"/>
</dbReference>
<evidence type="ECO:0000256" key="5">
    <source>
        <dbReference type="SAM" id="MobiDB-lite"/>
    </source>
</evidence>
<evidence type="ECO:0000313" key="9">
    <source>
        <dbReference type="Proteomes" id="UP000011087"/>
    </source>
</evidence>
<keyword evidence="4" id="KW-0539">Nucleus</keyword>
<protein>
    <submittedName>
        <fullName evidence="7">RWP-RK domain-containing protein</fullName>
    </submittedName>
</protein>
<name>L1J8L8_GUITC</name>
<accession>L1J8L8</accession>
<dbReference type="OrthoDB" id="6270329at2759"/>
<evidence type="ECO:0000256" key="2">
    <source>
        <dbReference type="ARBA" id="ARBA00023125"/>
    </source>
</evidence>
<evidence type="ECO:0000256" key="3">
    <source>
        <dbReference type="ARBA" id="ARBA00023163"/>
    </source>
</evidence>
<evidence type="ECO:0000259" key="6">
    <source>
        <dbReference type="PROSITE" id="PS51519"/>
    </source>
</evidence>
<sequence length="131" mass="14393">MPPAVRVFPRRKALHGALLFYKGSRGVNLKLSTIQALFHLPQTKAAASLGLSLTAFKSARRRLGISRWPYERKASGDKKIAAAQRKPRRGRDSGRTGTGGRQDEDVEDGTGPLDPEWIAWYMTTSEDGGLS</sequence>
<proteinExistence type="predicted"/>
<dbReference type="GeneID" id="17301426"/>
<dbReference type="RefSeq" id="XP_005831873.1">
    <property type="nucleotide sequence ID" value="XM_005831816.1"/>
</dbReference>
<feature type="region of interest" description="Disordered" evidence="5">
    <location>
        <begin position="70"/>
        <end position="131"/>
    </location>
</feature>
<reference evidence="7 9" key="1">
    <citation type="journal article" date="2012" name="Nature">
        <title>Algal genomes reveal evolutionary mosaicism and the fate of nucleomorphs.</title>
        <authorList>
            <consortium name="DOE Joint Genome Institute"/>
            <person name="Curtis B.A."/>
            <person name="Tanifuji G."/>
            <person name="Burki F."/>
            <person name="Gruber A."/>
            <person name="Irimia M."/>
            <person name="Maruyama S."/>
            <person name="Arias M.C."/>
            <person name="Ball S.G."/>
            <person name="Gile G.H."/>
            <person name="Hirakawa Y."/>
            <person name="Hopkins J.F."/>
            <person name="Kuo A."/>
            <person name="Rensing S.A."/>
            <person name="Schmutz J."/>
            <person name="Symeonidi A."/>
            <person name="Elias M."/>
            <person name="Eveleigh R.J."/>
            <person name="Herman E.K."/>
            <person name="Klute M.J."/>
            <person name="Nakayama T."/>
            <person name="Obornik M."/>
            <person name="Reyes-Prieto A."/>
            <person name="Armbrust E.V."/>
            <person name="Aves S.J."/>
            <person name="Beiko R.G."/>
            <person name="Coutinho P."/>
            <person name="Dacks J.B."/>
            <person name="Durnford D.G."/>
            <person name="Fast N.M."/>
            <person name="Green B.R."/>
            <person name="Grisdale C.J."/>
            <person name="Hempel F."/>
            <person name="Henrissat B."/>
            <person name="Hoppner M.P."/>
            <person name="Ishida K."/>
            <person name="Kim E."/>
            <person name="Koreny L."/>
            <person name="Kroth P.G."/>
            <person name="Liu Y."/>
            <person name="Malik S.B."/>
            <person name="Maier U.G."/>
            <person name="McRose D."/>
            <person name="Mock T."/>
            <person name="Neilson J.A."/>
            <person name="Onodera N.T."/>
            <person name="Poole A.M."/>
            <person name="Pritham E.J."/>
            <person name="Richards T.A."/>
            <person name="Rocap G."/>
            <person name="Roy S.W."/>
            <person name="Sarai C."/>
            <person name="Schaack S."/>
            <person name="Shirato S."/>
            <person name="Slamovits C.H."/>
            <person name="Spencer D.F."/>
            <person name="Suzuki S."/>
            <person name="Worden A.Z."/>
            <person name="Zauner S."/>
            <person name="Barry K."/>
            <person name="Bell C."/>
            <person name="Bharti A.K."/>
            <person name="Crow J.A."/>
            <person name="Grimwood J."/>
            <person name="Kramer R."/>
            <person name="Lindquist E."/>
            <person name="Lucas S."/>
            <person name="Salamov A."/>
            <person name="McFadden G.I."/>
            <person name="Lane C.E."/>
            <person name="Keeling P.J."/>
            <person name="Gray M.W."/>
            <person name="Grigoriev I.V."/>
            <person name="Archibald J.M."/>
        </authorList>
    </citation>
    <scope>NUCLEOTIDE SEQUENCE</scope>
    <source>
        <strain evidence="7 9">CCMP2712</strain>
    </source>
</reference>
<reference evidence="8" key="3">
    <citation type="submission" date="2015-06" db="UniProtKB">
        <authorList>
            <consortium name="EnsemblProtists"/>
        </authorList>
    </citation>
    <scope>IDENTIFICATION</scope>
</reference>
<dbReference type="HOGENOM" id="CLU_092984_1_0_1"/>
<dbReference type="KEGG" id="gtt:GUITHDRAFT_109312"/>
<feature type="compositionally biased region" description="Polar residues" evidence="5">
    <location>
        <begin position="122"/>
        <end position="131"/>
    </location>
</feature>